<dbReference type="Gene3D" id="3.40.50.1820">
    <property type="entry name" value="alpha/beta hydrolase"/>
    <property type="match status" value="1"/>
</dbReference>
<dbReference type="InterPro" id="IPR029058">
    <property type="entry name" value="AB_hydrolase_fold"/>
</dbReference>
<dbReference type="EMBL" id="SDHW01000001">
    <property type="protein sequence ID" value="RXK62512.1"/>
    <property type="molecule type" value="Genomic_DNA"/>
</dbReference>
<gene>
    <name evidence="1" type="ORF">ESA94_05795</name>
</gene>
<dbReference type="SUPFAM" id="SSF53474">
    <property type="entry name" value="alpha/beta-Hydrolases"/>
    <property type="match status" value="1"/>
</dbReference>
<name>A0A4V1M839_9BACT</name>
<comment type="caution">
    <text evidence="1">The sequence shown here is derived from an EMBL/GenBank/DDBJ whole genome shotgun (WGS) entry which is preliminary data.</text>
</comment>
<evidence type="ECO:0000313" key="1">
    <source>
        <dbReference type="EMBL" id="RXK62512.1"/>
    </source>
</evidence>
<reference evidence="1 2" key="1">
    <citation type="submission" date="2019-01" db="EMBL/GenBank/DDBJ databases">
        <title>Lacibacter sp. strain TTM-7.</title>
        <authorList>
            <person name="Chen W.-M."/>
        </authorList>
    </citation>
    <scope>NUCLEOTIDE SEQUENCE [LARGE SCALE GENOMIC DNA]</scope>
    <source>
        <strain evidence="1 2">TTM-7</strain>
    </source>
</reference>
<keyword evidence="1" id="KW-0378">Hydrolase</keyword>
<accession>A0A4V1M839</accession>
<dbReference type="AlphaFoldDB" id="A0A4V1M839"/>
<dbReference type="Pfam" id="PF06821">
    <property type="entry name" value="Ser_hydrolase"/>
    <property type="match status" value="1"/>
</dbReference>
<evidence type="ECO:0000313" key="2">
    <source>
        <dbReference type="Proteomes" id="UP000290204"/>
    </source>
</evidence>
<sequence>MKYLIVPGLYNSGPGHWQTNWERKYPNSFHRVEQTNWNEPIKQDWVNKLHTQITAAENEPLILVAHSLGCITVVHWAMHYCAAHVKAIMLVAPADVEKSTKKELRDFAPIPLQSLPVNSVVVASSNDPYAAIDRTKIWAAAWGSTHINAGAVGHINSDSALGNWEEGLRLLQSLHTKA</sequence>
<organism evidence="1 2">
    <name type="scientific">Lacibacter luteus</name>
    <dbReference type="NCBI Taxonomy" id="2508719"/>
    <lineage>
        <taxon>Bacteria</taxon>
        <taxon>Pseudomonadati</taxon>
        <taxon>Bacteroidota</taxon>
        <taxon>Chitinophagia</taxon>
        <taxon>Chitinophagales</taxon>
        <taxon>Chitinophagaceae</taxon>
        <taxon>Lacibacter</taxon>
    </lineage>
</organism>
<keyword evidence="2" id="KW-1185">Reference proteome</keyword>
<dbReference type="RefSeq" id="WP_129129883.1">
    <property type="nucleotide sequence ID" value="NZ_SDHW01000001.1"/>
</dbReference>
<protein>
    <submittedName>
        <fullName evidence="1">Alpha/beta hydrolase</fullName>
    </submittedName>
</protein>
<dbReference type="GO" id="GO:0016787">
    <property type="term" value="F:hydrolase activity"/>
    <property type="evidence" value="ECO:0007669"/>
    <property type="project" value="UniProtKB-KW"/>
</dbReference>
<dbReference type="OrthoDB" id="9804993at2"/>
<dbReference type="InterPro" id="IPR010662">
    <property type="entry name" value="RBBP9/YdeN"/>
</dbReference>
<proteinExistence type="predicted"/>
<dbReference type="Proteomes" id="UP000290204">
    <property type="component" value="Unassembled WGS sequence"/>
</dbReference>